<dbReference type="OrthoDB" id="148107at2157"/>
<dbReference type="PATRIC" id="fig|1110509.7.peg.414"/>
<keyword evidence="2" id="KW-1185">Reference proteome</keyword>
<dbReference type="EMBL" id="CP003117">
    <property type="protein sequence ID" value="AET63758.1"/>
    <property type="molecule type" value="Genomic_DNA"/>
</dbReference>
<sequence length="147" mass="16968">MTEGEMIPERLPKRVRKELERLEQSGEAPVMAFPAVPQRYQDEKAKAFARMGAFDEAKISSWIVATEGEVVFIRAGLIRNRVDRFSLPRITGIEYVKEFQDNTLKIRIGEAAEAVRFYHEIEGVRFYRHIKAALDERDLRKEAGKEG</sequence>
<evidence type="ECO:0008006" key="3">
    <source>
        <dbReference type="Google" id="ProtNLM"/>
    </source>
</evidence>
<dbReference type="RefSeq" id="WP_014585943.1">
    <property type="nucleotide sequence ID" value="NC_017527.1"/>
</dbReference>
<protein>
    <recommendedName>
        <fullName evidence="3">YokE-like PH domain-containing protein</fullName>
    </recommendedName>
</protein>
<dbReference type="AlphaFoldDB" id="G7WM93"/>
<organism evidence="1 2">
    <name type="scientific">Methanothrix harundinacea (strain 6Ac)</name>
    <name type="common">Methanosaeta harundinacea</name>
    <dbReference type="NCBI Taxonomy" id="1110509"/>
    <lineage>
        <taxon>Archaea</taxon>
        <taxon>Methanobacteriati</taxon>
        <taxon>Methanobacteriota</taxon>
        <taxon>Stenosarchaea group</taxon>
        <taxon>Methanomicrobia</taxon>
        <taxon>Methanotrichales</taxon>
        <taxon>Methanotrichaceae</taxon>
        <taxon>Methanothrix</taxon>
    </lineage>
</organism>
<gene>
    <name evidence="1" type="ordered locus">Mhar_0371</name>
</gene>
<dbReference type="KEGG" id="mhi:Mhar_0371"/>
<reference evidence="1 2" key="1">
    <citation type="journal article" date="2012" name="PLoS ONE">
        <title>The genome characteristics and predicted function of methyl-group oxidation pathway in the obligate aceticlastic methanogens, Methanosaeta spp.</title>
        <authorList>
            <person name="Zhu J."/>
            <person name="Zheng H."/>
            <person name="Ai G."/>
            <person name="Zhang G."/>
            <person name="Liu D."/>
            <person name="Liu X."/>
            <person name="Dong X."/>
        </authorList>
    </citation>
    <scope>NUCLEOTIDE SEQUENCE [LARGE SCALE GENOMIC DNA]</scope>
    <source>
        <strain evidence="1 2">6Ac</strain>
    </source>
</reference>
<dbReference type="GeneID" id="12509540"/>
<proteinExistence type="predicted"/>
<evidence type="ECO:0000313" key="1">
    <source>
        <dbReference type="EMBL" id="AET63758.1"/>
    </source>
</evidence>
<accession>G7WM93</accession>
<dbReference type="Proteomes" id="UP000005877">
    <property type="component" value="Chromosome"/>
</dbReference>
<dbReference type="STRING" id="1110509.Mhar_0371"/>
<dbReference type="HOGENOM" id="CLU_1830628_0_0_2"/>
<evidence type="ECO:0000313" key="2">
    <source>
        <dbReference type="Proteomes" id="UP000005877"/>
    </source>
</evidence>
<name>G7WM93_METH6</name>